<proteinExistence type="predicted"/>
<gene>
    <name evidence="2" type="ORF">BN863_2580</name>
</gene>
<evidence type="ECO:0000256" key="1">
    <source>
        <dbReference type="SAM" id="SignalP"/>
    </source>
</evidence>
<reference evidence="2 3" key="1">
    <citation type="journal article" date="2013" name="Appl. Environ. Microbiol.">
        <title>The genome of the alga-associated marine flavobacterium Formosa agariphila KMM 3901T reveals a broad potential for degradation of algal polysaccharides.</title>
        <authorList>
            <person name="Mann A.J."/>
            <person name="Hahnke R.L."/>
            <person name="Huang S."/>
            <person name="Werner J."/>
            <person name="Xing P."/>
            <person name="Barbeyron T."/>
            <person name="Huettel B."/>
            <person name="Stueber K."/>
            <person name="Reinhardt R."/>
            <person name="Harder J."/>
            <person name="Gloeckner F.O."/>
            <person name="Amann R.I."/>
            <person name="Teeling H."/>
        </authorList>
    </citation>
    <scope>NUCLEOTIDE SEQUENCE [LARGE SCALE GENOMIC DNA]</scope>
    <source>
        <strain evidence="3">DSM 15362 / KCTC 12365 / LMG 23005 / KMM 3901</strain>
    </source>
</reference>
<dbReference type="RefSeq" id="WP_038526523.1">
    <property type="nucleotide sequence ID" value="NZ_HG315671.1"/>
</dbReference>
<evidence type="ECO:0000313" key="2">
    <source>
        <dbReference type="EMBL" id="CDF77970.1"/>
    </source>
</evidence>
<name>T2KGR7_FORAG</name>
<dbReference type="OrthoDB" id="648347at2"/>
<accession>T2KGR7</accession>
<dbReference type="HOGENOM" id="CLU_068235_2_0_10"/>
<dbReference type="eggNOG" id="COG2885">
    <property type="taxonomic scope" value="Bacteria"/>
</dbReference>
<dbReference type="PATRIC" id="fig|1347342.6.peg.261"/>
<dbReference type="AlphaFoldDB" id="T2KGR7"/>
<evidence type="ECO:0000313" key="3">
    <source>
        <dbReference type="Proteomes" id="UP000016160"/>
    </source>
</evidence>
<evidence type="ECO:0008006" key="4">
    <source>
        <dbReference type="Google" id="ProtNLM"/>
    </source>
</evidence>
<keyword evidence="1" id="KW-0732">Signal</keyword>
<feature type="chain" id="PRO_5004590855" description="Bacteroidetes-specific membrane protein" evidence="1">
    <location>
        <begin position="22"/>
        <end position="333"/>
    </location>
</feature>
<sequence length="333" mass="38202">MNFRTFRFILFFLFISPFCEAQEGLPIYSDYLTDNYYLIHPSMAGVAHCAKLRITARQQWLDQDEAPQLLTASVNSRIGDSPSAIGGILYTDKNGYHSQSGGYVTYAHHLMFSRNEIDLNMLSFGLSAGFIQYRLDESSFLDGQYDPIISGINQSSANFNIDFGMSYHFINTYVHATVKNLLKNEGVNNDIEITNNLRRYLFSVGHVFNTSRKELTFEPSILAQYEEGTNETTLDFNLKLYQDFEKAKMYFGISYRRSLDGAIDFNGDEIKGQKLQYITPLVGISYKQFVFAYTYSYQTNSIVFSNGGFHQFTIGYNFNCRKEKYHCDCPSVN</sequence>
<feature type="signal peptide" evidence="1">
    <location>
        <begin position="1"/>
        <end position="21"/>
    </location>
</feature>
<organism evidence="2 3">
    <name type="scientific">Formosa agariphila (strain DSM 15362 / KCTC 12365 / LMG 23005 / KMM 3901 / M-2Alg 35-1)</name>
    <dbReference type="NCBI Taxonomy" id="1347342"/>
    <lineage>
        <taxon>Bacteria</taxon>
        <taxon>Pseudomonadati</taxon>
        <taxon>Bacteroidota</taxon>
        <taxon>Flavobacteriia</taxon>
        <taxon>Flavobacteriales</taxon>
        <taxon>Flavobacteriaceae</taxon>
        <taxon>Formosa</taxon>
    </lineage>
</organism>
<dbReference type="Proteomes" id="UP000016160">
    <property type="component" value="Chromosome"/>
</dbReference>
<dbReference type="EMBL" id="HG315671">
    <property type="protein sequence ID" value="CDF77970.1"/>
    <property type="molecule type" value="Genomic_DNA"/>
</dbReference>
<keyword evidence="3" id="KW-1185">Reference proteome</keyword>
<dbReference type="NCBIfam" id="TIGR03519">
    <property type="entry name" value="T9SS_PorP_fam"/>
    <property type="match status" value="1"/>
</dbReference>
<dbReference type="STRING" id="1347342.BN863_2580"/>
<dbReference type="Pfam" id="PF11751">
    <property type="entry name" value="PorP_SprF"/>
    <property type="match status" value="1"/>
</dbReference>
<protein>
    <recommendedName>
        <fullName evidence="4">Bacteroidetes-specific membrane protein</fullName>
    </recommendedName>
</protein>
<dbReference type="InterPro" id="IPR019861">
    <property type="entry name" value="PorP/SprF_Bacteroidetes"/>
</dbReference>